<keyword evidence="5" id="KW-0539">Nucleus</keyword>
<organism evidence="11 12">
    <name type="scientific">Litomosoides sigmodontis</name>
    <name type="common">Filarial nematode worm</name>
    <dbReference type="NCBI Taxonomy" id="42156"/>
    <lineage>
        <taxon>Eukaryota</taxon>
        <taxon>Metazoa</taxon>
        <taxon>Ecdysozoa</taxon>
        <taxon>Nematoda</taxon>
        <taxon>Chromadorea</taxon>
        <taxon>Rhabditida</taxon>
        <taxon>Spirurina</taxon>
        <taxon>Spiruromorpha</taxon>
        <taxon>Filarioidea</taxon>
        <taxon>Onchocercidae</taxon>
        <taxon>Litomosoides</taxon>
    </lineage>
</organism>
<reference evidence="11 12" key="1">
    <citation type="submission" date="2018-08" db="EMBL/GenBank/DDBJ databases">
        <authorList>
            <person name="Laetsch R D."/>
            <person name="Stevens L."/>
            <person name="Kumar S."/>
            <person name="Blaxter L. M."/>
        </authorList>
    </citation>
    <scope>NUCLEOTIDE SEQUENCE [LARGE SCALE GENOMIC DNA]</scope>
</reference>
<evidence type="ECO:0000256" key="9">
    <source>
        <dbReference type="PROSITE-ProRule" id="PRU00723"/>
    </source>
</evidence>
<name>A0A3P6TRB9_LITSI</name>
<evidence type="ECO:0000313" key="11">
    <source>
        <dbReference type="EMBL" id="VDK83675.1"/>
    </source>
</evidence>
<dbReference type="SUPFAM" id="SSF90229">
    <property type="entry name" value="CCCH zinc finger"/>
    <property type="match status" value="1"/>
</dbReference>
<proteinExistence type="predicted"/>
<feature type="zinc finger region" description="C3H1-type" evidence="9">
    <location>
        <begin position="12"/>
        <end position="39"/>
    </location>
</feature>
<protein>
    <recommendedName>
        <fullName evidence="7">Nucleoporin NUP42</fullName>
    </recommendedName>
    <alternativeName>
        <fullName evidence="8">Nucleoporin-like protein 2</fullName>
    </alternativeName>
</protein>
<dbReference type="InterPro" id="IPR036855">
    <property type="entry name" value="Znf_CCCH_sf"/>
</dbReference>
<evidence type="ECO:0000256" key="7">
    <source>
        <dbReference type="ARBA" id="ARBA00039886"/>
    </source>
</evidence>
<evidence type="ECO:0000256" key="4">
    <source>
        <dbReference type="ARBA" id="ARBA00022833"/>
    </source>
</evidence>
<comment type="function">
    <text evidence="6">Required for the export of mRNAs containing poly(A) tails from the nucleus into the cytoplasm.</text>
</comment>
<dbReference type="PANTHER" id="PTHR46527:SF1">
    <property type="entry name" value="NUCLEOPORIN NUP42"/>
    <property type="match status" value="1"/>
</dbReference>
<evidence type="ECO:0000256" key="6">
    <source>
        <dbReference type="ARBA" id="ARBA00037262"/>
    </source>
</evidence>
<evidence type="ECO:0000256" key="3">
    <source>
        <dbReference type="ARBA" id="ARBA00022771"/>
    </source>
</evidence>
<evidence type="ECO:0000256" key="8">
    <source>
        <dbReference type="ARBA" id="ARBA00042384"/>
    </source>
</evidence>
<dbReference type="AlphaFoldDB" id="A0A3P6TRB9"/>
<keyword evidence="2 9" id="KW-0479">Metal-binding</keyword>
<dbReference type="PANTHER" id="PTHR46527">
    <property type="entry name" value="NUCLEOPORIN-LIKE PROTEIN 2"/>
    <property type="match status" value="1"/>
</dbReference>
<evidence type="ECO:0000256" key="2">
    <source>
        <dbReference type="ARBA" id="ARBA00022723"/>
    </source>
</evidence>
<evidence type="ECO:0000313" key="12">
    <source>
        <dbReference type="Proteomes" id="UP000277928"/>
    </source>
</evidence>
<dbReference type="OMA" id="ACPFAHI"/>
<dbReference type="InterPro" id="IPR051767">
    <property type="entry name" value="Nucleoporin_NUP42"/>
</dbReference>
<evidence type="ECO:0000256" key="1">
    <source>
        <dbReference type="ARBA" id="ARBA00004335"/>
    </source>
</evidence>
<accession>A0A3P6TRB9</accession>
<gene>
    <name evidence="11" type="ORF">NLS_LOCUS6306</name>
</gene>
<keyword evidence="4 9" id="KW-0862">Zinc</keyword>
<keyword evidence="12" id="KW-1185">Reference proteome</keyword>
<sequence length="218" mass="25172">MGGYKFAITTMRHPMIRCKFFARGNCRNGEACPFAHILQSEMANFEQSDTRNIDVQRERRRHPTGQAGFNKYELNEYFQSSLQHFDKSRYKWVSPLVREREEGKIELIQNRNNTDKDVCDKNTVPNIKSATEASSIDLSSNNKKAQMVFDKTKLERLVGADGVSAENNGFTDANCNNLTQKLYSKMEDLTVEQIKQFEDDEFEYGKVPTIPPPKEFCF</sequence>
<dbReference type="EMBL" id="UYRX01000545">
    <property type="protein sequence ID" value="VDK83675.1"/>
    <property type="molecule type" value="Genomic_DNA"/>
</dbReference>
<dbReference type="GO" id="GO:0008270">
    <property type="term" value="F:zinc ion binding"/>
    <property type="evidence" value="ECO:0007669"/>
    <property type="project" value="UniProtKB-KW"/>
</dbReference>
<evidence type="ECO:0000256" key="5">
    <source>
        <dbReference type="ARBA" id="ARBA00023242"/>
    </source>
</evidence>
<dbReference type="GO" id="GO:0031965">
    <property type="term" value="C:nuclear membrane"/>
    <property type="evidence" value="ECO:0007669"/>
    <property type="project" value="UniProtKB-SubCell"/>
</dbReference>
<dbReference type="Gene3D" id="4.10.1000.10">
    <property type="entry name" value="Zinc finger, CCCH-type"/>
    <property type="match status" value="1"/>
</dbReference>
<evidence type="ECO:0000259" key="10">
    <source>
        <dbReference type="PROSITE" id="PS50103"/>
    </source>
</evidence>
<feature type="domain" description="C3H1-type" evidence="10">
    <location>
        <begin position="12"/>
        <end position="39"/>
    </location>
</feature>
<dbReference type="InterPro" id="IPR000571">
    <property type="entry name" value="Znf_CCCH"/>
</dbReference>
<dbReference type="Proteomes" id="UP000277928">
    <property type="component" value="Unassembled WGS sequence"/>
</dbReference>
<keyword evidence="3 9" id="KW-0863">Zinc-finger</keyword>
<dbReference type="OrthoDB" id="20729at2759"/>
<dbReference type="Pfam" id="PF18345">
    <property type="entry name" value="zf_CCCH_4"/>
    <property type="match status" value="1"/>
</dbReference>
<dbReference type="PROSITE" id="PS50103">
    <property type="entry name" value="ZF_C3H1"/>
    <property type="match status" value="1"/>
</dbReference>
<dbReference type="SMART" id="SM00356">
    <property type="entry name" value="ZnF_C3H1"/>
    <property type="match status" value="1"/>
</dbReference>
<comment type="subcellular location">
    <subcellularLocation>
        <location evidence="1">Nucleus membrane</location>
        <topology evidence="1">Peripheral membrane protein</topology>
        <orientation evidence="1">Cytoplasmic side</orientation>
    </subcellularLocation>
</comment>